<dbReference type="InterPro" id="IPR001647">
    <property type="entry name" value="HTH_TetR"/>
</dbReference>
<evidence type="ECO:0000256" key="1">
    <source>
        <dbReference type="ARBA" id="ARBA00023125"/>
    </source>
</evidence>
<dbReference type="GO" id="GO:0003700">
    <property type="term" value="F:DNA-binding transcription factor activity"/>
    <property type="evidence" value="ECO:0007669"/>
    <property type="project" value="TreeGrafter"/>
</dbReference>
<dbReference type="PROSITE" id="PS50977">
    <property type="entry name" value="HTH_TETR_2"/>
    <property type="match status" value="1"/>
</dbReference>
<feature type="DNA-binding region" description="H-T-H motif" evidence="2">
    <location>
        <begin position="46"/>
        <end position="65"/>
    </location>
</feature>
<feature type="region of interest" description="Disordered" evidence="3">
    <location>
        <begin position="1"/>
        <end position="24"/>
    </location>
</feature>
<protein>
    <submittedName>
        <fullName evidence="5">TetR family transcriptional regulator</fullName>
    </submittedName>
</protein>
<dbReference type="PANTHER" id="PTHR30055:SF226">
    <property type="entry name" value="HTH-TYPE TRANSCRIPTIONAL REGULATOR PKSA"/>
    <property type="match status" value="1"/>
</dbReference>
<accession>A0A6N6VJ54</accession>
<evidence type="ECO:0000256" key="3">
    <source>
        <dbReference type="SAM" id="MobiDB-lite"/>
    </source>
</evidence>
<dbReference type="Proteomes" id="UP000468901">
    <property type="component" value="Unassembled WGS sequence"/>
</dbReference>
<evidence type="ECO:0000313" key="5">
    <source>
        <dbReference type="EMBL" id="KAB7741111.1"/>
    </source>
</evidence>
<name>A0A6N6VJ54_9HYPH</name>
<dbReference type="GO" id="GO:0000976">
    <property type="term" value="F:transcription cis-regulatory region binding"/>
    <property type="evidence" value="ECO:0007669"/>
    <property type="project" value="TreeGrafter"/>
</dbReference>
<proteinExistence type="predicted"/>
<dbReference type="EMBL" id="WESC01000004">
    <property type="protein sequence ID" value="KAB7741111.1"/>
    <property type="molecule type" value="Genomic_DNA"/>
</dbReference>
<dbReference type="SUPFAM" id="SSF46689">
    <property type="entry name" value="Homeodomain-like"/>
    <property type="match status" value="1"/>
</dbReference>
<keyword evidence="6" id="KW-1185">Reference proteome</keyword>
<dbReference type="Gene3D" id="1.10.10.60">
    <property type="entry name" value="Homeodomain-like"/>
    <property type="match status" value="1"/>
</dbReference>
<dbReference type="RefSeq" id="WP_152215085.1">
    <property type="nucleotide sequence ID" value="NZ_JBAQYD010000349.1"/>
</dbReference>
<dbReference type="Gene3D" id="1.10.357.10">
    <property type="entry name" value="Tetracycline Repressor, domain 2"/>
    <property type="match status" value="1"/>
</dbReference>
<comment type="caution">
    <text evidence="5">The sequence shown here is derived from an EMBL/GenBank/DDBJ whole genome shotgun (WGS) entry which is preliminary data.</text>
</comment>
<evidence type="ECO:0000256" key="2">
    <source>
        <dbReference type="PROSITE-ProRule" id="PRU00335"/>
    </source>
</evidence>
<dbReference type="AlphaFoldDB" id="A0A6N6VJ54"/>
<evidence type="ECO:0000259" key="4">
    <source>
        <dbReference type="PROSITE" id="PS50977"/>
    </source>
</evidence>
<keyword evidence="1 2" id="KW-0238">DNA-binding</keyword>
<dbReference type="Pfam" id="PF00440">
    <property type="entry name" value="TetR_N"/>
    <property type="match status" value="1"/>
</dbReference>
<organism evidence="5 6">
    <name type="scientific">Parvibaculum sedimenti</name>
    <dbReference type="NCBI Taxonomy" id="2608632"/>
    <lineage>
        <taxon>Bacteria</taxon>
        <taxon>Pseudomonadati</taxon>
        <taxon>Pseudomonadota</taxon>
        <taxon>Alphaproteobacteria</taxon>
        <taxon>Hyphomicrobiales</taxon>
        <taxon>Parvibaculaceae</taxon>
        <taxon>Parvibaculum</taxon>
    </lineage>
</organism>
<gene>
    <name evidence="5" type="ORF">F2P47_05000</name>
</gene>
<sequence>MLDEPESKPSRRYRGESQAERQSGRRERLVAAGLKVFASIGYRAATVRQICVEAGLTERYFYESFASKDDLFIAVYAHCVERVGAALFVALEAADDTPEAKARAVLSAYFGEIERDPLFARVLLIEVLSLGPNLDHVYREAMDLFSVHLQTDTPELFPRVSADKGRTEILAAGLVGAIVHVAMRWVLSNFRRPREEIILGLLDLLLAASR</sequence>
<reference evidence="5 6" key="1">
    <citation type="submission" date="2019-09" db="EMBL/GenBank/DDBJ databases">
        <title>Parvibaculum sedimenti sp. nov., isolated from sediment.</title>
        <authorList>
            <person name="Wang Y."/>
        </authorList>
    </citation>
    <scope>NUCLEOTIDE SEQUENCE [LARGE SCALE GENOMIC DNA]</scope>
    <source>
        <strain evidence="5 6">HXT-9</strain>
    </source>
</reference>
<dbReference type="PANTHER" id="PTHR30055">
    <property type="entry name" value="HTH-TYPE TRANSCRIPTIONAL REGULATOR RUTR"/>
    <property type="match status" value="1"/>
</dbReference>
<evidence type="ECO:0000313" key="6">
    <source>
        <dbReference type="Proteomes" id="UP000468901"/>
    </source>
</evidence>
<feature type="domain" description="HTH tetR-type" evidence="4">
    <location>
        <begin position="23"/>
        <end position="83"/>
    </location>
</feature>
<dbReference type="InterPro" id="IPR009057">
    <property type="entry name" value="Homeodomain-like_sf"/>
</dbReference>
<dbReference type="InterPro" id="IPR050109">
    <property type="entry name" value="HTH-type_TetR-like_transc_reg"/>
</dbReference>